<keyword evidence="4" id="KW-0479">Metal-binding</keyword>
<dbReference type="EMBL" id="QEAO01000030">
    <property type="protein sequence ID" value="TPX32432.1"/>
    <property type="molecule type" value="Genomic_DNA"/>
</dbReference>
<keyword evidence="3 13" id="KW-0436">Ligase</keyword>
<accession>A0A507BYC8</accession>
<dbReference type="Proteomes" id="UP000319731">
    <property type="component" value="Unassembled WGS sequence"/>
</dbReference>
<feature type="coiled-coil region" evidence="11">
    <location>
        <begin position="698"/>
        <end position="728"/>
    </location>
</feature>
<dbReference type="GO" id="GO:0004817">
    <property type="term" value="F:cysteine-tRNA ligase activity"/>
    <property type="evidence" value="ECO:0007669"/>
    <property type="project" value="UniProtKB-EC"/>
</dbReference>
<dbReference type="GO" id="GO:0005737">
    <property type="term" value="C:cytoplasm"/>
    <property type="evidence" value="ECO:0007669"/>
    <property type="project" value="TreeGrafter"/>
</dbReference>
<feature type="domain" description="tRNA synthetases class I catalytic" evidence="12">
    <location>
        <begin position="32"/>
        <end position="454"/>
    </location>
</feature>
<dbReference type="STRING" id="1806994.A0A507BYC8"/>
<dbReference type="EC" id="6.1.1.16" evidence="2"/>
<comment type="cofactor">
    <cofactor evidence="1">
        <name>Zn(2+)</name>
        <dbReference type="ChEBI" id="CHEBI:29105"/>
    </cofactor>
</comment>
<evidence type="ECO:0000256" key="10">
    <source>
        <dbReference type="ARBA" id="ARBA00031499"/>
    </source>
</evidence>
<name>A0A507BYC8_9FUNG</name>
<dbReference type="SUPFAM" id="SSF47323">
    <property type="entry name" value="Anticodon-binding domain of a subclass of class I aminoacyl-tRNA synthetases"/>
    <property type="match status" value="1"/>
</dbReference>
<evidence type="ECO:0000256" key="1">
    <source>
        <dbReference type="ARBA" id="ARBA00001947"/>
    </source>
</evidence>
<evidence type="ECO:0000256" key="6">
    <source>
        <dbReference type="ARBA" id="ARBA00022833"/>
    </source>
</evidence>
<evidence type="ECO:0000256" key="3">
    <source>
        <dbReference type="ARBA" id="ARBA00022598"/>
    </source>
</evidence>
<keyword evidence="14" id="KW-1185">Reference proteome</keyword>
<organism evidence="13 14">
    <name type="scientific">Synchytrium microbalum</name>
    <dbReference type="NCBI Taxonomy" id="1806994"/>
    <lineage>
        <taxon>Eukaryota</taxon>
        <taxon>Fungi</taxon>
        <taxon>Fungi incertae sedis</taxon>
        <taxon>Chytridiomycota</taxon>
        <taxon>Chytridiomycota incertae sedis</taxon>
        <taxon>Chytridiomycetes</taxon>
        <taxon>Synchytriales</taxon>
        <taxon>Synchytriaceae</taxon>
        <taxon>Synchytrium</taxon>
    </lineage>
</organism>
<keyword evidence="9" id="KW-0030">Aminoacyl-tRNA synthetase</keyword>
<dbReference type="GeneID" id="42005642"/>
<dbReference type="CDD" id="cd00672">
    <property type="entry name" value="CysRS_core"/>
    <property type="match status" value="1"/>
</dbReference>
<proteinExistence type="inferred from homology"/>
<dbReference type="GO" id="GO:0046872">
    <property type="term" value="F:metal ion binding"/>
    <property type="evidence" value="ECO:0007669"/>
    <property type="project" value="UniProtKB-KW"/>
</dbReference>
<dbReference type="HAMAP" id="MF_00041">
    <property type="entry name" value="Cys_tRNA_synth"/>
    <property type="match status" value="1"/>
</dbReference>
<dbReference type="RefSeq" id="XP_031023640.1">
    <property type="nucleotide sequence ID" value="XM_031170345.1"/>
</dbReference>
<dbReference type="InterPro" id="IPR009080">
    <property type="entry name" value="tRNAsynth_Ia_anticodon-bd"/>
</dbReference>
<comment type="caution">
    <text evidence="13">The sequence shown here is derived from an EMBL/GenBank/DDBJ whole genome shotgun (WGS) entry which is preliminary data.</text>
</comment>
<evidence type="ECO:0000256" key="4">
    <source>
        <dbReference type="ARBA" id="ARBA00022723"/>
    </source>
</evidence>
<dbReference type="PANTHER" id="PTHR10890">
    <property type="entry name" value="CYSTEINYL-TRNA SYNTHETASE"/>
    <property type="match status" value="1"/>
</dbReference>
<evidence type="ECO:0000256" key="5">
    <source>
        <dbReference type="ARBA" id="ARBA00022741"/>
    </source>
</evidence>
<evidence type="ECO:0000313" key="13">
    <source>
        <dbReference type="EMBL" id="TPX32432.1"/>
    </source>
</evidence>
<evidence type="ECO:0000256" key="2">
    <source>
        <dbReference type="ARBA" id="ARBA00012832"/>
    </source>
</evidence>
<keyword evidence="11" id="KW-0175">Coiled coil</keyword>
<evidence type="ECO:0000259" key="12">
    <source>
        <dbReference type="Pfam" id="PF01406"/>
    </source>
</evidence>
<dbReference type="Gene3D" id="3.40.50.620">
    <property type="entry name" value="HUPs"/>
    <property type="match status" value="1"/>
</dbReference>
<dbReference type="GO" id="GO:0005524">
    <property type="term" value="F:ATP binding"/>
    <property type="evidence" value="ECO:0007669"/>
    <property type="project" value="UniProtKB-KW"/>
</dbReference>
<keyword evidence="5" id="KW-0547">Nucleotide-binding</keyword>
<dbReference type="OrthoDB" id="438179at2759"/>
<dbReference type="PANTHER" id="PTHR10890:SF3">
    <property type="entry name" value="CYSTEINE--TRNA LIGASE, CYTOPLASMIC"/>
    <property type="match status" value="1"/>
</dbReference>
<dbReference type="InterPro" id="IPR014729">
    <property type="entry name" value="Rossmann-like_a/b/a_fold"/>
</dbReference>
<dbReference type="InterPro" id="IPR032678">
    <property type="entry name" value="tRNA-synt_1_cat_dom"/>
</dbReference>
<dbReference type="PRINTS" id="PR00983">
    <property type="entry name" value="TRNASYNTHCYS"/>
</dbReference>
<protein>
    <recommendedName>
        <fullName evidence="2">cysteine--tRNA ligase</fullName>
        <ecNumber evidence="2">6.1.1.16</ecNumber>
    </recommendedName>
    <alternativeName>
        <fullName evidence="10">Cysteinyl-tRNA synthetase</fullName>
    </alternativeName>
</protein>
<evidence type="ECO:0000313" key="14">
    <source>
        <dbReference type="Proteomes" id="UP000319731"/>
    </source>
</evidence>
<dbReference type="SUPFAM" id="SSF52374">
    <property type="entry name" value="Nucleotidylyl transferase"/>
    <property type="match status" value="1"/>
</dbReference>
<dbReference type="InterPro" id="IPR015803">
    <property type="entry name" value="Cys-tRNA-ligase"/>
</dbReference>
<sequence>MSDKGKWIKPESTKPVLKVYNTLTKTKEEFIPINGNFVGWYSCGPTVYNWSHLGHARNYMSFDILRRILEDYFGYDVMYVMNITDIDDKIIIGARQEHLFAEYKKQFTSITPELTHEVDLAWSRYVQKRICNYVAGETLKTSFEELVTDVSKNGIPKAAEKDEKFSMYLKSATAAYEALKHIDKQSVTSLLDASQDVLKEYLDNQSGSTVTEPKIFREFAANWEQLYFEDMDLLNIRRPDVLTRVSEYVPEIVEWTEVIVQNGYAYEAQGSVYFDTQSFQKKPTHTYAKLAPSSANNLDLIAEGEGSLTGSGIAKRSPSDFALWKSSKPGEPAWPSPWGLGRPGWHIECSTMASEVLGSRIDVHTGGIDLVFPHHDNEIAQSEAYYDHSQWVNYFWHAGHLHIEGKKMSKSLKNFITIREALQQYSAVQIRYMFLMHSWGSLLDYSEGSMAGAKSFESAVNKFLLNAKSLIQESRSTEAKFTGAHNFRDDEKRLSDSLKSSQMTVHAALCDSFDTPEAIRAISDLIGAGNIYISAKAKDKNARVNPDILEKTTRYVNRMLKTFGILGDSTSGSGGGNVEDIVQSEMRALAAFRDKIRDLARQKGAYTDFLTAVENIRQDKAVHAAFSPIKAADIRGPYLHVVKSFVDSVESLAKSQQPHIQFLSLSDKLRDEQLAELGVALDDREDGTALVKFVDPELLLAQRDEKRLKEQEKLLKKEEAARAAAAKRAERLAKGATPPSELFRTSEYSRWDEKGIPTHDAAGAEISKGKAKKAVKEYDAQSKLHDEYLKEVNGGSST</sequence>
<evidence type="ECO:0000256" key="9">
    <source>
        <dbReference type="ARBA" id="ARBA00023146"/>
    </source>
</evidence>
<dbReference type="Pfam" id="PF01406">
    <property type="entry name" value="tRNA-synt_1e"/>
    <property type="match status" value="1"/>
</dbReference>
<reference evidence="13 14" key="1">
    <citation type="journal article" date="2019" name="Sci. Rep.">
        <title>Comparative genomics of chytrid fungi reveal insights into the obligate biotrophic and pathogenic lifestyle of Synchytrium endobioticum.</title>
        <authorList>
            <person name="van de Vossenberg B.T.L.H."/>
            <person name="Warris S."/>
            <person name="Nguyen H.D.T."/>
            <person name="van Gent-Pelzer M.P.E."/>
            <person name="Joly D.L."/>
            <person name="van de Geest H.C."/>
            <person name="Bonants P.J.M."/>
            <person name="Smith D.S."/>
            <person name="Levesque C.A."/>
            <person name="van der Lee T.A.J."/>
        </authorList>
    </citation>
    <scope>NUCLEOTIDE SEQUENCE [LARGE SCALE GENOMIC DNA]</scope>
    <source>
        <strain evidence="13 14">JEL517</strain>
    </source>
</reference>
<dbReference type="InterPro" id="IPR024909">
    <property type="entry name" value="Cys-tRNA/MSH_ligase"/>
</dbReference>
<evidence type="ECO:0000256" key="8">
    <source>
        <dbReference type="ARBA" id="ARBA00022917"/>
    </source>
</evidence>
<dbReference type="AlphaFoldDB" id="A0A507BYC8"/>
<dbReference type="NCBIfam" id="TIGR00435">
    <property type="entry name" value="cysS"/>
    <property type="match status" value="1"/>
</dbReference>
<evidence type="ECO:0000256" key="11">
    <source>
        <dbReference type="SAM" id="Coils"/>
    </source>
</evidence>
<dbReference type="GO" id="GO:0006423">
    <property type="term" value="P:cysteinyl-tRNA aminoacylation"/>
    <property type="evidence" value="ECO:0007669"/>
    <property type="project" value="InterPro"/>
</dbReference>
<gene>
    <name evidence="13" type="ORF">SmJEL517_g04417</name>
</gene>
<keyword evidence="8" id="KW-0648">Protein biosynthesis</keyword>
<evidence type="ECO:0000256" key="7">
    <source>
        <dbReference type="ARBA" id="ARBA00022840"/>
    </source>
</evidence>
<keyword evidence="6" id="KW-0862">Zinc</keyword>
<keyword evidence="7" id="KW-0067">ATP-binding</keyword>